<evidence type="ECO:0000313" key="1">
    <source>
        <dbReference type="EMBL" id="UQC82944.1"/>
    </source>
</evidence>
<name>A0A9Q8WGW9_9PEZI</name>
<evidence type="ECO:0000313" key="2">
    <source>
        <dbReference type="Proteomes" id="UP000830671"/>
    </source>
</evidence>
<sequence>MVSRHGWVIRTSVSLFRPCLFQQPRPVLFNCDPSSYLNVPCPARTPAIVRAWKVPPTVSRLLSSRRSCLVPYSSLLTPTVDCDTLHALRLHLLHPTCLPNPVYSPHPTPPSTPHPPAQPDLALTRPHLLQSSIIHSAPGFALDQSLLFFSLPSEPRFALPSLFFFSTTSPHLPCQTSTYQALETVRFLCPAPIATTVLEPLSWYIPPPTRPSTQISTRFWRLAPP</sequence>
<dbReference type="AlphaFoldDB" id="A0A9Q8WGW9"/>
<proteinExistence type="predicted"/>
<dbReference type="EMBL" id="CP019476">
    <property type="protein sequence ID" value="UQC82944.1"/>
    <property type="molecule type" value="Genomic_DNA"/>
</dbReference>
<dbReference type="KEGG" id="clup:CLUP02_08434"/>
<protein>
    <submittedName>
        <fullName evidence="1">Uncharacterized protein</fullName>
    </submittedName>
</protein>
<keyword evidence="2" id="KW-1185">Reference proteome</keyword>
<reference evidence="1" key="1">
    <citation type="journal article" date="2021" name="Mol. Plant Microbe Interact.">
        <title>Complete Genome Sequence of the Plant-Pathogenic Fungus Colletotrichum lupini.</title>
        <authorList>
            <person name="Baroncelli R."/>
            <person name="Pensec F."/>
            <person name="Da Lio D."/>
            <person name="Boufleur T."/>
            <person name="Vicente I."/>
            <person name="Sarrocco S."/>
            <person name="Picot A."/>
            <person name="Baraldi E."/>
            <person name="Sukno S."/>
            <person name="Thon M."/>
            <person name="Le Floch G."/>
        </authorList>
    </citation>
    <scope>NUCLEOTIDE SEQUENCE</scope>
    <source>
        <strain evidence="1">IMI 504893</strain>
    </source>
</reference>
<organism evidence="1 2">
    <name type="scientific">Colletotrichum lupini</name>
    <dbReference type="NCBI Taxonomy" id="145971"/>
    <lineage>
        <taxon>Eukaryota</taxon>
        <taxon>Fungi</taxon>
        <taxon>Dikarya</taxon>
        <taxon>Ascomycota</taxon>
        <taxon>Pezizomycotina</taxon>
        <taxon>Sordariomycetes</taxon>
        <taxon>Hypocreomycetidae</taxon>
        <taxon>Glomerellales</taxon>
        <taxon>Glomerellaceae</taxon>
        <taxon>Colletotrichum</taxon>
        <taxon>Colletotrichum acutatum species complex</taxon>
    </lineage>
</organism>
<dbReference type="Proteomes" id="UP000830671">
    <property type="component" value="Chromosome 4"/>
</dbReference>
<dbReference type="GeneID" id="73342433"/>
<accession>A0A9Q8WGW9</accession>
<gene>
    <name evidence="1" type="ORF">CLUP02_08434</name>
</gene>
<dbReference type="RefSeq" id="XP_049144566.1">
    <property type="nucleotide sequence ID" value="XM_049287423.1"/>
</dbReference>